<dbReference type="InterPro" id="IPR050807">
    <property type="entry name" value="TransReg_Diox_bact_type"/>
</dbReference>
<dbReference type="SUPFAM" id="SSF47413">
    <property type="entry name" value="lambda repressor-like DNA-binding domains"/>
    <property type="match status" value="1"/>
</dbReference>
<accession>A0ABM7NQD0</accession>
<protein>
    <submittedName>
        <fullName evidence="3">Transcriptional regulator</fullName>
    </submittedName>
</protein>
<dbReference type="InterPro" id="IPR010982">
    <property type="entry name" value="Lambda_DNA-bd_dom_sf"/>
</dbReference>
<organism evidence="3 4">
    <name type="scientific">Caldicellulosiruptor diazotrophicus</name>
    <dbReference type="NCBI Taxonomy" id="2806205"/>
    <lineage>
        <taxon>Bacteria</taxon>
        <taxon>Bacillati</taxon>
        <taxon>Bacillota</taxon>
        <taxon>Bacillota incertae sedis</taxon>
        <taxon>Caldicellulosiruptorales</taxon>
        <taxon>Caldicellulosiruptoraceae</taxon>
        <taxon>Caldicellulosiruptor</taxon>
    </lineage>
</organism>
<gene>
    <name evidence="3" type="ORF">CaldiYA01_23240</name>
</gene>
<keyword evidence="4" id="KW-1185">Reference proteome</keyword>
<evidence type="ECO:0000259" key="2">
    <source>
        <dbReference type="PROSITE" id="PS50943"/>
    </source>
</evidence>
<sequence length="118" mass="13855">MKEEVYKKIGEKLRELRKQRGFTQEQVAKYLGITQEQLSYYETGAREISVATLQALARLYGCDYNYLLSDDEQLNTQVAINFRADEIADEDLEVIAFANEFVMNLDMMYRMCEEIENE</sequence>
<dbReference type="PANTHER" id="PTHR46797">
    <property type="entry name" value="HTH-TYPE TRANSCRIPTIONAL REGULATOR"/>
    <property type="match status" value="1"/>
</dbReference>
<dbReference type="Proteomes" id="UP000663623">
    <property type="component" value="Chromosome"/>
</dbReference>
<dbReference type="CDD" id="cd00093">
    <property type="entry name" value="HTH_XRE"/>
    <property type="match status" value="1"/>
</dbReference>
<dbReference type="PROSITE" id="PS50943">
    <property type="entry name" value="HTH_CROC1"/>
    <property type="match status" value="1"/>
</dbReference>
<dbReference type="Pfam" id="PF01381">
    <property type="entry name" value="HTH_3"/>
    <property type="match status" value="1"/>
</dbReference>
<dbReference type="SMART" id="SM00530">
    <property type="entry name" value="HTH_XRE"/>
    <property type="match status" value="1"/>
</dbReference>
<feature type="domain" description="HTH cro/C1-type" evidence="2">
    <location>
        <begin position="13"/>
        <end position="67"/>
    </location>
</feature>
<keyword evidence="1" id="KW-0238">DNA-binding</keyword>
<evidence type="ECO:0000256" key="1">
    <source>
        <dbReference type="ARBA" id="ARBA00023125"/>
    </source>
</evidence>
<evidence type="ECO:0000313" key="3">
    <source>
        <dbReference type="EMBL" id="BCS82364.1"/>
    </source>
</evidence>
<evidence type="ECO:0000313" key="4">
    <source>
        <dbReference type="Proteomes" id="UP000663623"/>
    </source>
</evidence>
<dbReference type="Gene3D" id="1.10.260.40">
    <property type="entry name" value="lambda repressor-like DNA-binding domains"/>
    <property type="match status" value="1"/>
</dbReference>
<dbReference type="EMBL" id="AP024480">
    <property type="protein sequence ID" value="BCS82364.1"/>
    <property type="molecule type" value="Genomic_DNA"/>
</dbReference>
<name>A0ABM7NQD0_9FIRM</name>
<dbReference type="RefSeq" id="WP_013402333.1">
    <property type="nucleotide sequence ID" value="NZ_AP024480.1"/>
</dbReference>
<dbReference type="InterPro" id="IPR001387">
    <property type="entry name" value="Cro/C1-type_HTH"/>
</dbReference>
<dbReference type="PANTHER" id="PTHR46797:SF1">
    <property type="entry name" value="METHYLPHOSPHONATE SYNTHASE"/>
    <property type="match status" value="1"/>
</dbReference>
<proteinExistence type="predicted"/>
<reference evidence="3 4" key="1">
    <citation type="submission" date="2021-02" db="EMBL/GenBank/DDBJ databases">
        <title>Nitrogen-fixing ability and nitrogen fixation related genes of thermophilic fermentative bacteria in the genus Caldicellulosiruptor.</title>
        <authorList>
            <person name="Chen Y."/>
            <person name="Nishihara A."/>
            <person name="Haruta S."/>
        </authorList>
    </citation>
    <scope>NUCLEOTIDE SEQUENCE [LARGE SCALE GENOMIC DNA]</scope>
    <source>
        <strain evidence="3 4">YA01</strain>
    </source>
</reference>